<gene>
    <name evidence="2" type="ORF">RSO01_86830</name>
</gene>
<reference evidence="2 3" key="1">
    <citation type="submission" date="2019-07" db="EMBL/GenBank/DDBJ databases">
        <title>Whole genome shotgun sequence of Reyranella soli NBRC 108950.</title>
        <authorList>
            <person name="Hosoyama A."/>
            <person name="Uohara A."/>
            <person name="Ohji S."/>
            <person name="Ichikawa N."/>
        </authorList>
    </citation>
    <scope>NUCLEOTIDE SEQUENCE [LARGE SCALE GENOMIC DNA]</scope>
    <source>
        <strain evidence="2 3">NBRC 108950</strain>
    </source>
</reference>
<comment type="caution">
    <text evidence="2">The sequence shown here is derived from an EMBL/GenBank/DDBJ whole genome shotgun (WGS) entry which is preliminary data.</text>
</comment>
<dbReference type="RefSeq" id="WP_147156812.1">
    <property type="nucleotide sequence ID" value="NZ_BKAJ01000230.1"/>
</dbReference>
<organism evidence="2 3">
    <name type="scientific">Reyranella soli</name>
    <dbReference type="NCBI Taxonomy" id="1230389"/>
    <lineage>
        <taxon>Bacteria</taxon>
        <taxon>Pseudomonadati</taxon>
        <taxon>Pseudomonadota</taxon>
        <taxon>Alphaproteobacteria</taxon>
        <taxon>Hyphomicrobiales</taxon>
        <taxon>Reyranellaceae</taxon>
        <taxon>Reyranella</taxon>
    </lineage>
</organism>
<keyword evidence="1" id="KW-1133">Transmembrane helix</keyword>
<keyword evidence="1" id="KW-0472">Membrane</keyword>
<keyword evidence="3" id="KW-1185">Reference proteome</keyword>
<dbReference type="Proteomes" id="UP000321058">
    <property type="component" value="Unassembled WGS sequence"/>
</dbReference>
<feature type="transmembrane region" description="Helical" evidence="1">
    <location>
        <begin position="30"/>
        <end position="50"/>
    </location>
</feature>
<evidence type="ECO:0000256" key="1">
    <source>
        <dbReference type="SAM" id="Phobius"/>
    </source>
</evidence>
<dbReference type="AlphaFoldDB" id="A0A512NRF6"/>
<evidence type="ECO:0000313" key="3">
    <source>
        <dbReference type="Proteomes" id="UP000321058"/>
    </source>
</evidence>
<accession>A0A512NRF6</accession>
<dbReference type="EMBL" id="BKAJ01000230">
    <property type="protein sequence ID" value="GEP61517.1"/>
    <property type="molecule type" value="Genomic_DNA"/>
</dbReference>
<keyword evidence="1" id="KW-0812">Transmembrane</keyword>
<name>A0A512NRF6_9HYPH</name>
<proteinExistence type="predicted"/>
<sequence length="69" mass="7564">MSGRFILALAGIALLVPFFFLPPGVVATVLLVAGGLALVVSLAEACRQLFNDIHWMMRRIAARQSLRKR</sequence>
<protein>
    <submittedName>
        <fullName evidence="2">Uncharacterized protein</fullName>
    </submittedName>
</protein>
<evidence type="ECO:0000313" key="2">
    <source>
        <dbReference type="EMBL" id="GEP61517.1"/>
    </source>
</evidence>